<dbReference type="Proteomes" id="UP001216510">
    <property type="component" value="Chromosome"/>
</dbReference>
<keyword evidence="3" id="KW-1185">Reference proteome</keyword>
<dbReference type="InterPro" id="IPR036396">
    <property type="entry name" value="Cyt_P450_sf"/>
</dbReference>
<dbReference type="PANTHER" id="PTHR46696">
    <property type="entry name" value="P450, PUTATIVE (EUROFUNG)-RELATED"/>
    <property type="match status" value="1"/>
</dbReference>
<dbReference type="CDD" id="cd11036">
    <property type="entry name" value="AknT-like"/>
    <property type="match status" value="1"/>
</dbReference>
<organism evidence="2 3">
    <name type="scientific">Pseudoduganella chitinolytica</name>
    <dbReference type="NCBI Taxonomy" id="34070"/>
    <lineage>
        <taxon>Bacteria</taxon>
        <taxon>Pseudomonadati</taxon>
        <taxon>Pseudomonadota</taxon>
        <taxon>Betaproteobacteria</taxon>
        <taxon>Burkholderiales</taxon>
        <taxon>Oxalobacteraceae</taxon>
        <taxon>Telluria group</taxon>
        <taxon>Pseudoduganella</taxon>
    </lineage>
</organism>
<evidence type="ECO:0000313" key="3">
    <source>
        <dbReference type="Proteomes" id="UP001216510"/>
    </source>
</evidence>
<dbReference type="PROSITE" id="PS00086">
    <property type="entry name" value="CYTOCHROME_P450"/>
    <property type="match status" value="1"/>
</dbReference>
<proteinExistence type="inferred from homology"/>
<reference evidence="2 3" key="1">
    <citation type="submission" date="2023-02" db="EMBL/GenBank/DDBJ databases">
        <title>Gemone sequence of Telluria chitinolytica ACM 3522T.</title>
        <authorList>
            <person name="Frediansyah A."/>
            <person name="Miess H."/>
            <person name="Gross H."/>
        </authorList>
    </citation>
    <scope>NUCLEOTIDE SEQUENCE [LARGE SCALE GENOMIC DNA]</scope>
    <source>
        <strain evidence="2 3">ACM 3522</strain>
    </source>
</reference>
<dbReference type="SUPFAM" id="SSF48264">
    <property type="entry name" value="Cytochrome P450"/>
    <property type="match status" value="1"/>
</dbReference>
<dbReference type="Gene3D" id="1.10.630.10">
    <property type="entry name" value="Cytochrome P450"/>
    <property type="match status" value="1"/>
</dbReference>
<dbReference type="RefSeq" id="WP_277413754.1">
    <property type="nucleotide sequence ID" value="NZ_CP119083.1"/>
</dbReference>
<sequence length="351" mass="35943">MTAFDPPDGALAAVTHPDPYPYYAALAQRQAPVYDERLGLWVVAHPATVRAILANPDCRVRPPREPVPAALAGPAGDVFGALARMNDGARHALPKAVLLEGLAALPGDVVAAHALRTAAALLAGPVDAAVLTSFAFDVPVGTVASLLGCADAPVAGLVRRFVAGLAPRADAAAIAAAHDATTALLALQGAGPAPLLDAVLDGARRHGWTDTAAVRANVLGLLSQTYEATAGLVGNAIVARLRGDARPTAELVDAVLRTDPPVQNTRRFTAAPVSIAGVRIEADQTLLLVLAAAGEPFGHGRHACPGQALARAVAVHALAVLQEQGALPGVAWRYRASPNGRLPEFMERGEG</sequence>
<dbReference type="PANTHER" id="PTHR46696:SF1">
    <property type="entry name" value="CYTOCHROME P450 YJIB-RELATED"/>
    <property type="match status" value="1"/>
</dbReference>
<dbReference type="EMBL" id="CP119083">
    <property type="protein sequence ID" value="WEF30963.1"/>
    <property type="molecule type" value="Genomic_DNA"/>
</dbReference>
<dbReference type="InterPro" id="IPR017972">
    <property type="entry name" value="Cyt_P450_CS"/>
</dbReference>
<evidence type="ECO:0000313" key="2">
    <source>
        <dbReference type="EMBL" id="WEF30963.1"/>
    </source>
</evidence>
<accession>A0ABY8B7G7</accession>
<name>A0ABY8B7G7_9BURK</name>
<comment type="similarity">
    <text evidence="1">Belongs to the cytochrome P450 family.</text>
</comment>
<gene>
    <name evidence="2" type="ORF">PX653_15965</name>
</gene>
<evidence type="ECO:0000256" key="1">
    <source>
        <dbReference type="ARBA" id="ARBA00010617"/>
    </source>
</evidence>
<protein>
    <submittedName>
        <fullName evidence="2">Cytochrome P450</fullName>
    </submittedName>
</protein>